<dbReference type="EMBL" id="LRQB01000038">
    <property type="protein sequence ID" value="KXA21011.1"/>
    <property type="molecule type" value="Genomic_DNA"/>
</dbReference>
<keyword evidence="1" id="KW-1133">Transmembrane helix</keyword>
<reference evidence="2 3" key="1">
    <citation type="submission" date="2016-01" db="EMBL/GenBank/DDBJ databases">
        <authorList>
            <person name="Oliw E.H."/>
        </authorList>
    </citation>
    <scope>NUCLEOTIDE SEQUENCE [LARGE SCALE GENOMIC DNA]</scope>
    <source>
        <strain evidence="2 3">PSS_7772B</strain>
    </source>
</reference>
<name>A0A133NXL6_GARVA</name>
<proteinExistence type="predicted"/>
<dbReference type="RefSeq" id="WP_064347168.1">
    <property type="nucleotide sequence ID" value="NZ_KQ956852.1"/>
</dbReference>
<dbReference type="PATRIC" id="fig|2702.100.peg.664"/>
<evidence type="ECO:0000256" key="1">
    <source>
        <dbReference type="SAM" id="Phobius"/>
    </source>
</evidence>
<accession>A0A133NXL6</accession>
<comment type="caution">
    <text evidence="2">The sequence shown here is derived from an EMBL/GenBank/DDBJ whole genome shotgun (WGS) entry which is preliminary data.</text>
</comment>
<dbReference type="AlphaFoldDB" id="A0A133NXL6"/>
<dbReference type="Proteomes" id="UP000070687">
    <property type="component" value="Unassembled WGS sequence"/>
</dbReference>
<evidence type="ECO:0000313" key="2">
    <source>
        <dbReference type="EMBL" id="KXA21011.1"/>
    </source>
</evidence>
<keyword evidence="1" id="KW-0812">Transmembrane</keyword>
<feature type="transmembrane region" description="Helical" evidence="1">
    <location>
        <begin position="60"/>
        <end position="81"/>
    </location>
</feature>
<evidence type="ECO:0000313" key="3">
    <source>
        <dbReference type="Proteomes" id="UP000070687"/>
    </source>
</evidence>
<sequence length="167" mass="19499">MSNEDPDEDKVSWWKGICSIRTRIDYYRIHTVKVMLHNKRDVAERKLKAELRKVRFSYNVWNGFASGYIVSLFAAFITLLVGKVLPENIKNYIGLWALAIIFIIILVVQAIFLRTANTSYEKMKLVEETLKNLDDSKEFDEITIGEHSNPKRISIFNSISHSIRFNR</sequence>
<feature type="transmembrane region" description="Helical" evidence="1">
    <location>
        <begin position="93"/>
        <end position="113"/>
    </location>
</feature>
<protein>
    <submittedName>
        <fullName evidence="2">Uncharacterized protein</fullName>
    </submittedName>
</protein>
<organism evidence="2 3">
    <name type="scientific">Gardnerella vaginalis</name>
    <dbReference type="NCBI Taxonomy" id="2702"/>
    <lineage>
        <taxon>Bacteria</taxon>
        <taxon>Bacillati</taxon>
        <taxon>Actinomycetota</taxon>
        <taxon>Actinomycetes</taxon>
        <taxon>Bifidobacteriales</taxon>
        <taxon>Bifidobacteriaceae</taxon>
        <taxon>Gardnerella</taxon>
    </lineage>
</organism>
<gene>
    <name evidence="2" type="ORF">HMPREF3208_00686</name>
</gene>
<keyword evidence="1" id="KW-0472">Membrane</keyword>